<protein>
    <submittedName>
        <fullName evidence="1">Uncharacterized protein</fullName>
    </submittedName>
</protein>
<dbReference type="Proteomes" id="UP000308549">
    <property type="component" value="Unassembled WGS sequence"/>
</dbReference>
<sequence length="110" mass="11832">MDAAAPEPVADLAKTDAAKAMEKLEARTKAVVARAANSHISDPDERLHLLLSLKNGKPIDKFPATPAGIPKLGLTQIDAMLNALDADRTGNEEVKRERLRLQMGLKAKPV</sequence>
<proteinExistence type="predicted"/>
<comment type="caution">
    <text evidence="1">The sequence shown here is derived from an EMBL/GenBank/DDBJ whole genome shotgun (WGS) entry which is preliminary data.</text>
</comment>
<dbReference type="OrthoDB" id="5413892at2759"/>
<accession>A0A4U0U3E8</accession>
<evidence type="ECO:0000313" key="1">
    <source>
        <dbReference type="EMBL" id="TKA29561.1"/>
    </source>
</evidence>
<name>A0A4U0U3E8_9PEZI</name>
<dbReference type="EMBL" id="NAJL01000014">
    <property type="protein sequence ID" value="TKA29561.1"/>
    <property type="molecule type" value="Genomic_DNA"/>
</dbReference>
<evidence type="ECO:0000313" key="2">
    <source>
        <dbReference type="Proteomes" id="UP000308549"/>
    </source>
</evidence>
<reference evidence="1 2" key="1">
    <citation type="submission" date="2017-03" db="EMBL/GenBank/DDBJ databases">
        <title>Genomes of endolithic fungi from Antarctica.</title>
        <authorList>
            <person name="Coleine C."/>
            <person name="Masonjones S."/>
            <person name="Stajich J.E."/>
        </authorList>
    </citation>
    <scope>NUCLEOTIDE SEQUENCE [LARGE SCALE GENOMIC DNA]</scope>
    <source>
        <strain evidence="1 2">CCFEE 6315</strain>
    </source>
</reference>
<keyword evidence="2" id="KW-1185">Reference proteome</keyword>
<dbReference type="AlphaFoldDB" id="A0A4U0U3E8"/>
<gene>
    <name evidence="1" type="ORF">B0A50_03574</name>
</gene>
<organism evidence="1 2">
    <name type="scientific">Salinomyces thailandicus</name>
    <dbReference type="NCBI Taxonomy" id="706561"/>
    <lineage>
        <taxon>Eukaryota</taxon>
        <taxon>Fungi</taxon>
        <taxon>Dikarya</taxon>
        <taxon>Ascomycota</taxon>
        <taxon>Pezizomycotina</taxon>
        <taxon>Dothideomycetes</taxon>
        <taxon>Dothideomycetidae</taxon>
        <taxon>Mycosphaerellales</taxon>
        <taxon>Teratosphaeriaceae</taxon>
        <taxon>Salinomyces</taxon>
    </lineage>
</organism>